<evidence type="ECO:0000313" key="3">
    <source>
        <dbReference type="Proteomes" id="UP000289738"/>
    </source>
</evidence>
<keyword evidence="3" id="KW-1185">Reference proteome</keyword>
<protein>
    <submittedName>
        <fullName evidence="2">Uncharacterized protein</fullName>
    </submittedName>
</protein>
<evidence type="ECO:0000256" key="1">
    <source>
        <dbReference type="SAM" id="MobiDB-lite"/>
    </source>
</evidence>
<feature type="region of interest" description="Disordered" evidence="1">
    <location>
        <begin position="1"/>
        <end position="20"/>
    </location>
</feature>
<comment type="caution">
    <text evidence="2">The sequence shown here is derived from an EMBL/GenBank/DDBJ whole genome shotgun (WGS) entry which is preliminary data.</text>
</comment>
<name>A0A445DW11_ARAHY</name>
<feature type="compositionally biased region" description="Polar residues" evidence="1">
    <location>
        <begin position="1"/>
        <end position="16"/>
    </location>
</feature>
<sequence>MYSSEPSSVAPTTSEHPSFEAKRKCGHEYKVSTCLHLLVKDVHNLPKGLRIIVNFDKHHASIGEMARLLVGVCGQIGH</sequence>
<gene>
    <name evidence="2" type="ORF">Ahy_A03g013685</name>
</gene>
<organism evidence="2 3">
    <name type="scientific">Arachis hypogaea</name>
    <name type="common">Peanut</name>
    <dbReference type="NCBI Taxonomy" id="3818"/>
    <lineage>
        <taxon>Eukaryota</taxon>
        <taxon>Viridiplantae</taxon>
        <taxon>Streptophyta</taxon>
        <taxon>Embryophyta</taxon>
        <taxon>Tracheophyta</taxon>
        <taxon>Spermatophyta</taxon>
        <taxon>Magnoliopsida</taxon>
        <taxon>eudicotyledons</taxon>
        <taxon>Gunneridae</taxon>
        <taxon>Pentapetalae</taxon>
        <taxon>rosids</taxon>
        <taxon>fabids</taxon>
        <taxon>Fabales</taxon>
        <taxon>Fabaceae</taxon>
        <taxon>Papilionoideae</taxon>
        <taxon>50 kb inversion clade</taxon>
        <taxon>dalbergioids sensu lato</taxon>
        <taxon>Dalbergieae</taxon>
        <taxon>Pterocarpus clade</taxon>
        <taxon>Arachis</taxon>
    </lineage>
</organism>
<accession>A0A445DW11</accession>
<dbReference type="Proteomes" id="UP000289738">
    <property type="component" value="Chromosome A03"/>
</dbReference>
<dbReference type="EMBL" id="SDMP01000003">
    <property type="protein sequence ID" value="RYR67356.1"/>
    <property type="molecule type" value="Genomic_DNA"/>
</dbReference>
<proteinExistence type="predicted"/>
<reference evidence="2 3" key="1">
    <citation type="submission" date="2019-01" db="EMBL/GenBank/DDBJ databases">
        <title>Sequencing of cultivated peanut Arachis hypogaea provides insights into genome evolution and oil improvement.</title>
        <authorList>
            <person name="Chen X."/>
        </authorList>
    </citation>
    <scope>NUCLEOTIDE SEQUENCE [LARGE SCALE GENOMIC DNA]</scope>
    <source>
        <strain evidence="3">cv. Fuhuasheng</strain>
        <tissue evidence="2">Leaves</tissue>
    </source>
</reference>
<dbReference type="AlphaFoldDB" id="A0A445DW11"/>
<evidence type="ECO:0000313" key="2">
    <source>
        <dbReference type="EMBL" id="RYR67356.1"/>
    </source>
</evidence>